<sequence length="395" mass="40557" precursor="true">MRRRMLTPIVAAAAVLAVAAFSHGLVASDPPRLPGISPLSLLKKVGKPQTQAVSGTVKLTVDIGLPKLPKLGGDGGADPMRLLSGVHLVRLATDASGSGSSSDSGSGSGSGSESESESRERIGIQDTLSEYDLFRDGSDLWMWDSAHQTARHGSVDSVTSALLSFASPSDLAKTFTGPSAVKTLLFDTAYSMRDTRRVAGRDCYVLQITPHSDGTTVGSVEVAVDAATGVPLSVSVYPTGSSSPAIKAEFETVSFSADPSELRFTPPPGAKVVEEATPDLPANPVHGAGTDWTSAAVIGGVDPQKLIAGLGTPHGAAQPAPEGFAAVLAALAGTPGTPLQSYLRMMMADGAKTPVGVVWSSRLVSLVFTPDQRLFVAFATPESLEATVAAEVGHS</sequence>
<protein>
    <recommendedName>
        <fullName evidence="5">MucB/RseB N-terminal domain-containing protein</fullName>
    </recommendedName>
</protein>
<dbReference type="EMBL" id="CP001700">
    <property type="protein sequence ID" value="ACU69790.1"/>
    <property type="molecule type" value="Genomic_DNA"/>
</dbReference>
<feature type="region of interest" description="Disordered" evidence="1">
    <location>
        <begin position="94"/>
        <end position="122"/>
    </location>
</feature>
<evidence type="ECO:0000313" key="4">
    <source>
        <dbReference type="Proteomes" id="UP000000851"/>
    </source>
</evidence>
<dbReference type="Proteomes" id="UP000000851">
    <property type="component" value="Chromosome"/>
</dbReference>
<feature type="signal peptide" evidence="2">
    <location>
        <begin position="1"/>
        <end position="27"/>
    </location>
</feature>
<feature type="compositionally biased region" description="Low complexity" evidence="1">
    <location>
        <begin position="96"/>
        <end position="105"/>
    </location>
</feature>
<dbReference type="eggNOG" id="COG2834">
    <property type="taxonomic scope" value="Bacteria"/>
</dbReference>
<reference evidence="3 4" key="1">
    <citation type="journal article" date="2009" name="Stand. Genomic Sci.">
        <title>Complete genome sequence of Catenulispora acidiphila type strain (ID 139908).</title>
        <authorList>
            <person name="Copeland A."/>
            <person name="Lapidus A."/>
            <person name="Glavina Del Rio T."/>
            <person name="Nolan M."/>
            <person name="Lucas S."/>
            <person name="Chen F."/>
            <person name="Tice H."/>
            <person name="Cheng J.F."/>
            <person name="Bruce D."/>
            <person name="Goodwin L."/>
            <person name="Pitluck S."/>
            <person name="Mikhailova N."/>
            <person name="Pati A."/>
            <person name="Ivanova N."/>
            <person name="Mavromatis K."/>
            <person name="Chen A."/>
            <person name="Palaniappan K."/>
            <person name="Chain P."/>
            <person name="Land M."/>
            <person name="Hauser L."/>
            <person name="Chang Y.J."/>
            <person name="Jeffries C.D."/>
            <person name="Chertkov O."/>
            <person name="Brettin T."/>
            <person name="Detter J.C."/>
            <person name="Han C."/>
            <person name="Ali Z."/>
            <person name="Tindall B.J."/>
            <person name="Goker M."/>
            <person name="Bristow J."/>
            <person name="Eisen J.A."/>
            <person name="Markowitz V."/>
            <person name="Hugenholtz P."/>
            <person name="Kyrpides N.C."/>
            <person name="Klenk H.P."/>
        </authorList>
    </citation>
    <scope>NUCLEOTIDE SEQUENCE [LARGE SCALE GENOMIC DNA]</scope>
    <source>
        <strain evidence="4">DSM 44928 / JCM 14897 / NBRC 102108 / NRRL B-24433 / ID139908</strain>
    </source>
</reference>
<dbReference type="InParanoid" id="C7Q2E8"/>
<evidence type="ECO:0000313" key="3">
    <source>
        <dbReference type="EMBL" id="ACU69790.1"/>
    </source>
</evidence>
<dbReference type="AlphaFoldDB" id="C7Q2E8"/>
<feature type="chain" id="PRO_5002982723" description="MucB/RseB N-terminal domain-containing protein" evidence="2">
    <location>
        <begin position="28"/>
        <end position="395"/>
    </location>
</feature>
<evidence type="ECO:0000256" key="2">
    <source>
        <dbReference type="SAM" id="SignalP"/>
    </source>
</evidence>
<dbReference type="PANTHER" id="PTHR37507">
    <property type="entry name" value="SPORULATION PROTEIN YDCC"/>
    <property type="match status" value="1"/>
</dbReference>
<accession>C7Q2E8</accession>
<dbReference type="HOGENOM" id="CLU_057675_0_0_11"/>
<dbReference type="KEGG" id="cai:Caci_0857"/>
<dbReference type="Gene3D" id="2.50.20.10">
    <property type="entry name" value="Lipoprotein localisation LolA/LolB/LppX"/>
    <property type="match status" value="1"/>
</dbReference>
<dbReference type="InterPro" id="IPR029046">
    <property type="entry name" value="LolA/LolB/LppX"/>
</dbReference>
<name>C7Q2E8_CATAD</name>
<dbReference type="SUPFAM" id="SSF89392">
    <property type="entry name" value="Prokaryotic lipoproteins and lipoprotein localization factors"/>
    <property type="match status" value="1"/>
</dbReference>
<proteinExistence type="predicted"/>
<gene>
    <name evidence="3" type="ordered locus">Caci_0857</name>
</gene>
<dbReference type="InterPro" id="IPR052944">
    <property type="entry name" value="Sporulation_related"/>
</dbReference>
<evidence type="ECO:0000256" key="1">
    <source>
        <dbReference type="SAM" id="MobiDB-lite"/>
    </source>
</evidence>
<dbReference type="PANTHER" id="PTHR37507:SF2">
    <property type="entry name" value="SPORULATION PROTEIN YDCC"/>
    <property type="match status" value="1"/>
</dbReference>
<keyword evidence="4" id="KW-1185">Reference proteome</keyword>
<keyword evidence="2" id="KW-0732">Signal</keyword>
<organism evidence="3 4">
    <name type="scientific">Catenulispora acidiphila (strain DSM 44928 / JCM 14897 / NBRC 102108 / NRRL B-24433 / ID139908)</name>
    <dbReference type="NCBI Taxonomy" id="479433"/>
    <lineage>
        <taxon>Bacteria</taxon>
        <taxon>Bacillati</taxon>
        <taxon>Actinomycetota</taxon>
        <taxon>Actinomycetes</taxon>
        <taxon>Catenulisporales</taxon>
        <taxon>Catenulisporaceae</taxon>
        <taxon>Catenulispora</taxon>
    </lineage>
</organism>
<dbReference type="STRING" id="479433.Caci_0857"/>
<evidence type="ECO:0008006" key="5">
    <source>
        <dbReference type="Google" id="ProtNLM"/>
    </source>
</evidence>